<evidence type="ECO:0000313" key="3">
    <source>
        <dbReference type="Proteomes" id="UP001198034"/>
    </source>
</evidence>
<dbReference type="EMBL" id="JAJAWG010000005">
    <property type="protein sequence ID" value="MCB5196547.1"/>
    <property type="molecule type" value="Genomic_DNA"/>
</dbReference>
<feature type="domain" description="ORC1/DEAH AAA+ ATPase" evidence="1">
    <location>
        <begin position="42"/>
        <end position="168"/>
    </location>
</feature>
<evidence type="ECO:0000313" key="2">
    <source>
        <dbReference type="EMBL" id="MCB5196547.1"/>
    </source>
</evidence>
<dbReference type="InterPro" id="IPR049945">
    <property type="entry name" value="AAA_22"/>
</dbReference>
<dbReference type="PANTHER" id="PTHR35894">
    <property type="entry name" value="GENERAL SECRETION PATHWAY PROTEIN A-RELATED"/>
    <property type="match status" value="1"/>
</dbReference>
<dbReference type="Pfam" id="PF13401">
    <property type="entry name" value="AAA_22"/>
    <property type="match status" value="1"/>
</dbReference>
<dbReference type="InterPro" id="IPR052026">
    <property type="entry name" value="ExeA_AAA_ATPase_DNA-bind"/>
</dbReference>
<dbReference type="RefSeq" id="WP_226764292.1">
    <property type="nucleotide sequence ID" value="NZ_JAJAWG010000005.1"/>
</dbReference>
<dbReference type="Proteomes" id="UP001198034">
    <property type="component" value="Unassembled WGS sequence"/>
</dbReference>
<protein>
    <submittedName>
        <fullName evidence="2">AAA family ATPase</fullName>
    </submittedName>
</protein>
<gene>
    <name evidence="2" type="ORF">LG219_09725</name>
</gene>
<dbReference type="InterPro" id="IPR036680">
    <property type="entry name" value="SPOR-like_sf"/>
</dbReference>
<organism evidence="2 3">
    <name type="scientific">Deefgea salmonis</name>
    <dbReference type="NCBI Taxonomy" id="2875502"/>
    <lineage>
        <taxon>Bacteria</taxon>
        <taxon>Pseudomonadati</taxon>
        <taxon>Pseudomonadota</taxon>
        <taxon>Betaproteobacteria</taxon>
        <taxon>Neisseriales</taxon>
        <taxon>Chitinibacteraceae</taxon>
        <taxon>Deefgea</taxon>
    </lineage>
</organism>
<dbReference type="Gene3D" id="3.40.50.300">
    <property type="entry name" value="P-loop containing nucleotide triphosphate hydrolases"/>
    <property type="match status" value="1"/>
</dbReference>
<evidence type="ECO:0000259" key="1">
    <source>
        <dbReference type="Pfam" id="PF13401"/>
    </source>
</evidence>
<dbReference type="PANTHER" id="PTHR35894:SF1">
    <property type="entry name" value="PHOSPHORIBULOKINASE _ URIDINE KINASE FAMILY"/>
    <property type="match status" value="1"/>
</dbReference>
<name>A0ABS8BLF0_9NEIS</name>
<accession>A0ABS8BLF0</accession>
<keyword evidence="3" id="KW-1185">Reference proteome</keyword>
<dbReference type="InterPro" id="IPR027417">
    <property type="entry name" value="P-loop_NTPase"/>
</dbReference>
<reference evidence="2 3" key="1">
    <citation type="submission" date="2021-10" db="EMBL/GenBank/DDBJ databases">
        <authorList>
            <person name="Chen M."/>
        </authorList>
    </citation>
    <scope>NUCLEOTIDE SEQUENCE [LARGE SCALE GENOMIC DNA]</scope>
    <source>
        <strain evidence="2 3">H3-26</strain>
    </source>
</reference>
<proteinExistence type="predicted"/>
<dbReference type="SUPFAM" id="SSF52540">
    <property type="entry name" value="P-loop containing nucleoside triphosphate hydrolases"/>
    <property type="match status" value="1"/>
</dbReference>
<comment type="caution">
    <text evidence="2">The sequence shown here is derived from an EMBL/GenBank/DDBJ whole genome shotgun (WGS) entry which is preliminary data.</text>
</comment>
<sequence>MYQTYFGLHSPPFRLTSHPDFFFLGAGRGDVLNTVLSAIEAGEGLIQVIAEIGAGKTLLCRMLLARLSSRVDAIFLSHQAALEHEFLITIAAQLQIHRNASSCDQVMDQIETELIRRHAAGRRVVLLLDAAHAMPLESFELLRLLSDLAVRSRPLLQMVLFARPEFEQQSVNTAFSSLRQRVSHNLVLPLFTTEDVTEYLACRLSAAGYQGETLFSAAAVQLIAKAAHGLSRQINLIADQALLAACTDHAVRVEAKHVQSVLQDPSASWTCFSPIWRWLAILLIGALSLLFWHFYPNASQINAPLLWPTSAKLASLSENAEIKARVATAPVLLNERVMRSNKKLIAADASSVTILVSKVPQNQLLRLEQLVSDLEVHLGANRVLVYPTLLNGSLAWGVLAGLYPDINKAQAMAQRLEHAHPQRKSKVQTIGVLRGEMLLLRD</sequence>
<dbReference type="Gene3D" id="3.30.70.1070">
    <property type="entry name" value="Sporulation related repeat"/>
    <property type="match status" value="1"/>
</dbReference>